<evidence type="ECO:0000256" key="1">
    <source>
        <dbReference type="SAM" id="SignalP"/>
    </source>
</evidence>
<keyword evidence="1" id="KW-0732">Signal</keyword>
<dbReference type="EMBL" id="CM001439">
    <property type="protein sequence ID" value="EHR48493.1"/>
    <property type="molecule type" value="Genomic_DNA"/>
</dbReference>
<evidence type="ECO:0008006" key="4">
    <source>
        <dbReference type="Google" id="ProtNLM"/>
    </source>
</evidence>
<dbReference type="PROSITE" id="PS51257">
    <property type="entry name" value="PROKAR_LIPOPROTEIN"/>
    <property type="match status" value="1"/>
</dbReference>
<organism evidence="2 3">
    <name type="scientific">Saccharomonospora marina XMU15</name>
    <dbReference type="NCBI Taxonomy" id="882083"/>
    <lineage>
        <taxon>Bacteria</taxon>
        <taxon>Bacillati</taxon>
        <taxon>Actinomycetota</taxon>
        <taxon>Actinomycetes</taxon>
        <taxon>Pseudonocardiales</taxon>
        <taxon>Pseudonocardiaceae</taxon>
        <taxon>Saccharomonospora</taxon>
    </lineage>
</organism>
<feature type="chain" id="PRO_5039021921" description="Lipoprotein" evidence="1">
    <location>
        <begin position="24"/>
        <end position="173"/>
    </location>
</feature>
<sequence>MRTVTRRLGLGLPTLLLAFGLAACGNGGEADGRAGAAGGQQEMREAELAFYDCMRGEGVDVKDPDPSANGINITGLDMKDPKTKAAMEQCRKLLPGGGDAPEIDADGLEALRTFVGCMRDKGIDMPDPGSDGSLRLPEGVDPQSTQFQGAMEECREHMKGQRMIVRGGGQSGQ</sequence>
<name>H5WZ92_9PSEU</name>
<evidence type="ECO:0000313" key="2">
    <source>
        <dbReference type="EMBL" id="EHR48493.1"/>
    </source>
</evidence>
<dbReference type="STRING" id="882083.SacmaDRAFT_0181"/>
<dbReference type="Proteomes" id="UP000004926">
    <property type="component" value="Chromosome"/>
</dbReference>
<evidence type="ECO:0000313" key="3">
    <source>
        <dbReference type="Proteomes" id="UP000004926"/>
    </source>
</evidence>
<dbReference type="AlphaFoldDB" id="H5WZ92"/>
<dbReference type="eggNOG" id="ENOG50335GQ">
    <property type="taxonomic scope" value="Bacteria"/>
</dbReference>
<keyword evidence="3" id="KW-1185">Reference proteome</keyword>
<reference evidence="2 3" key="1">
    <citation type="journal article" date="2012" name="Stand. Genomic Sci.">
        <title>Genome sequence of the ocean sediment bacterium Saccharomonospora marina type strain (XMU15(T)).</title>
        <authorList>
            <person name="Klenk H.P."/>
            <person name="Lu M."/>
            <person name="Lucas S."/>
            <person name="Lapidus A."/>
            <person name="Copeland A."/>
            <person name="Pitluck S."/>
            <person name="Goodwin L.A."/>
            <person name="Han C."/>
            <person name="Tapia R."/>
            <person name="Brambilla E.M."/>
            <person name="Potter G."/>
            <person name="Land M."/>
            <person name="Ivanova N."/>
            <person name="Rohde M."/>
            <person name="Goker M."/>
            <person name="Detter J.C."/>
            <person name="Li W.J."/>
            <person name="Kyrpides N.C."/>
            <person name="Woyke T."/>
        </authorList>
    </citation>
    <scope>NUCLEOTIDE SEQUENCE [LARGE SCALE GENOMIC DNA]</scope>
    <source>
        <strain evidence="2 3">XMU15</strain>
    </source>
</reference>
<proteinExistence type="predicted"/>
<protein>
    <recommendedName>
        <fullName evidence="4">Lipoprotein</fullName>
    </recommendedName>
</protein>
<feature type="signal peptide" evidence="1">
    <location>
        <begin position="1"/>
        <end position="23"/>
    </location>
</feature>
<accession>H5WZ92</accession>
<gene>
    <name evidence="2" type="ORF">SacmaDRAFT_0181</name>
</gene>
<dbReference type="HOGENOM" id="CLU_121458_1_0_11"/>